<evidence type="ECO:0000256" key="1">
    <source>
        <dbReference type="ARBA" id="ARBA00000086"/>
    </source>
</evidence>
<dbReference type="CDD" id="cd00056">
    <property type="entry name" value="ENDO3c"/>
    <property type="match status" value="1"/>
</dbReference>
<comment type="similarity">
    <text evidence="2">Belongs to the alkylbase DNA glycosidase AlkA family.</text>
</comment>
<evidence type="ECO:0000256" key="5">
    <source>
        <dbReference type="ARBA" id="ARBA00023204"/>
    </source>
</evidence>
<dbReference type="GO" id="GO:0008725">
    <property type="term" value="F:DNA-3-methyladenine glycosylase activity"/>
    <property type="evidence" value="ECO:0007669"/>
    <property type="project" value="TreeGrafter"/>
</dbReference>
<reference evidence="7 8" key="1">
    <citation type="submission" date="2015-01" db="EMBL/GenBank/DDBJ databases">
        <title>Genome sequences of high lactate-tolerant strain Salinicoccus roseus W12 with industrial interest.</title>
        <authorList>
            <person name="Wang H."/>
            <person name="Yu B."/>
        </authorList>
    </citation>
    <scope>NUCLEOTIDE SEQUENCE [LARGE SCALE GENOMIC DNA]</scope>
    <source>
        <strain evidence="7 8">W12</strain>
    </source>
</reference>
<dbReference type="EC" id="3.2.2.21" evidence="3"/>
<accession>A0A0C2H8W8</accession>
<dbReference type="Proteomes" id="UP000031546">
    <property type="component" value="Unassembled WGS sequence"/>
</dbReference>
<evidence type="ECO:0000256" key="3">
    <source>
        <dbReference type="ARBA" id="ARBA00012000"/>
    </source>
</evidence>
<dbReference type="SMART" id="SM00478">
    <property type="entry name" value="ENDO3c"/>
    <property type="match status" value="1"/>
</dbReference>
<dbReference type="Gene3D" id="1.10.340.30">
    <property type="entry name" value="Hypothetical protein, domain 2"/>
    <property type="match status" value="1"/>
</dbReference>
<comment type="caution">
    <text evidence="7">The sequence shown here is derived from an EMBL/GenBank/DDBJ whole genome shotgun (WGS) entry which is preliminary data.</text>
</comment>
<protein>
    <recommendedName>
        <fullName evidence="3">DNA-3-methyladenine glycosylase II</fullName>
        <ecNumber evidence="3">3.2.2.21</ecNumber>
    </recommendedName>
</protein>
<dbReference type="Gene3D" id="3.30.310.20">
    <property type="entry name" value="DNA-3-methyladenine glycosylase AlkA, N-terminal domain"/>
    <property type="match status" value="1"/>
</dbReference>
<dbReference type="PANTHER" id="PTHR43003">
    <property type="entry name" value="DNA-3-METHYLADENINE GLYCOSYLASE"/>
    <property type="match status" value="1"/>
</dbReference>
<organism evidence="7 8">
    <name type="scientific">Salinicoccus roseus</name>
    <dbReference type="NCBI Taxonomy" id="45670"/>
    <lineage>
        <taxon>Bacteria</taxon>
        <taxon>Bacillati</taxon>
        <taxon>Bacillota</taxon>
        <taxon>Bacilli</taxon>
        <taxon>Bacillales</taxon>
        <taxon>Staphylococcaceae</taxon>
        <taxon>Salinicoccus</taxon>
    </lineage>
</organism>
<evidence type="ECO:0000256" key="2">
    <source>
        <dbReference type="ARBA" id="ARBA00010817"/>
    </source>
</evidence>
<keyword evidence="4" id="KW-0227">DNA damage</keyword>
<proteinExistence type="inferred from homology"/>
<dbReference type="InterPro" id="IPR051912">
    <property type="entry name" value="Alkylbase_DNA_Glycosylase/TA"/>
</dbReference>
<sequence length="291" mass="33346">MMIRANGPFDYGLAYDFMDQQDDCLYQTEAGTVRKAVVLEGARVLFEVSEGPEDNSVEVAILMNEGVPESLVKDYVTEWFDLEYDLDAFYRFARGDDRLSPVVETLHGYRMNCTVDMMEGLLWSVLGQQINMRFAFTLKRRLIEHFGHHIEFEGERYWLMPEAREFLSLDTESMRSMQVSYRKAEYVHRCAAGIEDGILSKAHLERMADYETALAHLTSFKGIGPWSANSVLMRTLKFRNAVPVGDAGLKNAIRTTDDLEEKPDRAYIQSVTDTWGGYGAYATLYMWRVLG</sequence>
<feature type="domain" description="HhH-GPD" evidence="6">
    <location>
        <begin position="126"/>
        <end position="291"/>
    </location>
</feature>
<dbReference type="InterPro" id="IPR037046">
    <property type="entry name" value="AlkA_N_sf"/>
</dbReference>
<dbReference type="InterPro" id="IPR011257">
    <property type="entry name" value="DNA_glycosylase"/>
</dbReference>
<dbReference type="GO" id="GO:0032993">
    <property type="term" value="C:protein-DNA complex"/>
    <property type="evidence" value="ECO:0007669"/>
    <property type="project" value="TreeGrafter"/>
</dbReference>
<dbReference type="PANTHER" id="PTHR43003:SF12">
    <property type="entry name" value="DNA-3-METHYLADENINE GLYCOSYLASE"/>
    <property type="match status" value="1"/>
</dbReference>
<dbReference type="FunFam" id="1.10.340.30:FF:000004">
    <property type="entry name" value="DNA-3-methyladenine glycosylase II"/>
    <property type="match status" value="1"/>
</dbReference>
<dbReference type="Pfam" id="PF00730">
    <property type="entry name" value="HhH-GPD"/>
    <property type="match status" value="1"/>
</dbReference>
<name>A0A0C2H8W8_9STAP</name>
<evidence type="ECO:0000313" key="7">
    <source>
        <dbReference type="EMBL" id="KIH70245.1"/>
    </source>
</evidence>
<evidence type="ECO:0000313" key="8">
    <source>
        <dbReference type="Proteomes" id="UP000031546"/>
    </source>
</evidence>
<dbReference type="GO" id="GO:0043916">
    <property type="term" value="F:DNA-7-methylguanine glycosylase activity"/>
    <property type="evidence" value="ECO:0007669"/>
    <property type="project" value="TreeGrafter"/>
</dbReference>
<dbReference type="AlphaFoldDB" id="A0A0C2H8W8"/>
<evidence type="ECO:0000259" key="6">
    <source>
        <dbReference type="SMART" id="SM00478"/>
    </source>
</evidence>
<dbReference type="SUPFAM" id="SSF48150">
    <property type="entry name" value="DNA-glycosylase"/>
    <property type="match status" value="1"/>
</dbReference>
<dbReference type="GO" id="GO:0032131">
    <property type="term" value="F:alkylated DNA binding"/>
    <property type="evidence" value="ECO:0007669"/>
    <property type="project" value="TreeGrafter"/>
</dbReference>
<dbReference type="GO" id="GO:0005737">
    <property type="term" value="C:cytoplasm"/>
    <property type="evidence" value="ECO:0007669"/>
    <property type="project" value="TreeGrafter"/>
</dbReference>
<keyword evidence="5" id="KW-0234">DNA repair</keyword>
<comment type="catalytic activity">
    <reaction evidence="1">
        <text>Hydrolysis of alkylated DNA, releasing 3-methyladenine, 3-methylguanine, 7-methylguanine and 7-methyladenine.</text>
        <dbReference type="EC" id="3.2.2.21"/>
    </reaction>
</comment>
<gene>
    <name evidence="7" type="ORF">SN16_09855</name>
</gene>
<dbReference type="GO" id="GO:0006285">
    <property type="term" value="P:base-excision repair, AP site formation"/>
    <property type="evidence" value="ECO:0007669"/>
    <property type="project" value="TreeGrafter"/>
</dbReference>
<evidence type="ECO:0000256" key="4">
    <source>
        <dbReference type="ARBA" id="ARBA00022763"/>
    </source>
</evidence>
<dbReference type="EMBL" id="JXII01000008">
    <property type="protein sequence ID" value="KIH70245.1"/>
    <property type="molecule type" value="Genomic_DNA"/>
</dbReference>
<dbReference type="GO" id="GO:0006307">
    <property type="term" value="P:DNA alkylation repair"/>
    <property type="evidence" value="ECO:0007669"/>
    <property type="project" value="TreeGrafter"/>
</dbReference>
<dbReference type="STRING" id="45670.SN16_09855"/>
<dbReference type="InterPro" id="IPR003265">
    <property type="entry name" value="HhH-GPD_domain"/>
</dbReference>
<dbReference type="OrthoDB" id="9785929at2"/>